<dbReference type="STRING" id="1576369.SAMN05421753_112185"/>
<dbReference type="InterPro" id="IPR010496">
    <property type="entry name" value="AL/BT2_dom"/>
</dbReference>
<proteinExistence type="predicted"/>
<dbReference type="InterPro" id="IPR011042">
    <property type="entry name" value="6-blade_b-propeller_TolB-like"/>
</dbReference>
<gene>
    <name evidence="8" type="ORF">SAMN05421753_112185</name>
</gene>
<dbReference type="PANTHER" id="PTHR33546">
    <property type="entry name" value="LARGE, MULTIFUNCTIONAL SECRETED PROTEIN-RELATED"/>
    <property type="match status" value="1"/>
</dbReference>
<feature type="region of interest" description="Disordered" evidence="5">
    <location>
        <begin position="870"/>
        <end position="889"/>
    </location>
</feature>
<dbReference type="PROSITE" id="PS51007">
    <property type="entry name" value="CYTC"/>
    <property type="match status" value="1"/>
</dbReference>
<dbReference type="Gene3D" id="1.10.760.10">
    <property type="entry name" value="Cytochrome c-like domain"/>
    <property type="match status" value="1"/>
</dbReference>
<dbReference type="GO" id="GO:0020037">
    <property type="term" value="F:heme binding"/>
    <property type="evidence" value="ECO:0007669"/>
    <property type="project" value="InterPro"/>
</dbReference>
<feature type="signal peptide" evidence="6">
    <location>
        <begin position="1"/>
        <end position="22"/>
    </location>
</feature>
<dbReference type="Pfam" id="PF00034">
    <property type="entry name" value="Cytochrom_C"/>
    <property type="match status" value="1"/>
</dbReference>
<feature type="chain" id="PRO_5011510022" evidence="6">
    <location>
        <begin position="23"/>
        <end position="1246"/>
    </location>
</feature>
<keyword evidence="3 4" id="KW-0408">Iron</keyword>
<dbReference type="EMBL" id="FOQD01000012">
    <property type="protein sequence ID" value="SFI81381.1"/>
    <property type="molecule type" value="Genomic_DNA"/>
</dbReference>
<keyword evidence="9" id="KW-1185">Reference proteome</keyword>
<dbReference type="GO" id="GO:0046872">
    <property type="term" value="F:metal ion binding"/>
    <property type="evidence" value="ECO:0007669"/>
    <property type="project" value="UniProtKB-KW"/>
</dbReference>
<dbReference type="InterPro" id="IPR036909">
    <property type="entry name" value="Cyt_c-like_dom_sf"/>
</dbReference>
<dbReference type="AlphaFoldDB" id="A0A1I3L9K5"/>
<evidence type="ECO:0000313" key="8">
    <source>
        <dbReference type="EMBL" id="SFI81381.1"/>
    </source>
</evidence>
<dbReference type="Proteomes" id="UP000199518">
    <property type="component" value="Unassembled WGS sequence"/>
</dbReference>
<dbReference type="InterPro" id="IPR009056">
    <property type="entry name" value="Cyt_c-like_dom"/>
</dbReference>
<keyword evidence="1 4" id="KW-0349">Heme</keyword>
<evidence type="ECO:0000256" key="3">
    <source>
        <dbReference type="ARBA" id="ARBA00023004"/>
    </source>
</evidence>
<dbReference type="NCBIfam" id="TIGR02603">
    <property type="entry name" value="CxxCH_TIGR02603"/>
    <property type="match status" value="1"/>
</dbReference>
<dbReference type="GO" id="GO:0009055">
    <property type="term" value="F:electron transfer activity"/>
    <property type="evidence" value="ECO:0007669"/>
    <property type="project" value="InterPro"/>
</dbReference>
<sequence length="1246" mass="137046">MRVFASLLLACCWLAYCEPVSAEEGYQDLFNGKDLTGWDGNPELWSVKDGVITGKTDGQLRVNQFLVWTGGKVADFELKLEFRFEGNSNSGVQYRSQRRPDIGDWVVAGYQADIHPNPPYTAMLYDERGRGIIAQRGQRVVLKDNGQKEVTPLGVPVEPVDLAKWHELTLIGKGEHITHLIDGVKTVEVVDEQKADRELEGVIAFQLHTGPAATAQFRNIRLKQLKEPNAQAVPAESANPKWVFRETPTGDKAPPADKPTKAFLRKPFTVNGPLKSAKFFVAADDRVKVSLNGKEVTDHSGPKTATYIDVTGLLQNLPPNAPAVLAIEVEKDRGLGATLARLELESTNGDIQKIVTDETWQAAPKSAAGWNTPDFKADDWKPAHVVAELGQKPYPLTEEILQAALKLKTPEATPIERLVVAKGFKVDRIYSVPKLVEGSWVSMCVDPKGRLIVCDQYGGLFRVTPPGINGAKELVLEPINVPMGEAQGLLWAFDSLYVVVNKATKYESGVYRVTDANNDDQLDTVETLRLLPGSGGEHGPHAAVLSPDGQSIYIVCGNKTDLTEFAAARVPKIWDEDMILPRIYGKGFMKGVPAPGGYISKMSPDGKSWELVTAGFRNPYDAAFNADGELFTFDADMEWDINTPWYRPTRVCQVLSGVDYGWRNGSAKFPEYFPDTSPPVVNIGPGSPTGVTFGYGAKFPAKYQRAFFISDWSYGKLFAVHMEPQGASYRASVEEFITGTPLPLTDIVINPADQAMYFAIGGRKVQSGLYKVTYVGDESTAAVDGKSATGSDERDVLHKLQALHLGDHPEAVEVAWPYLGSNDPVLRTAARTAIEFRPAEEWVSKAMNAQQAWTRIEGLLAMCRVQPRKGKNPKEAIDTPPPAWDGTTETAGGAESLLQIGMFTSLGELDWQQLTLDQRLAGLRVLQLAMLRFGAPDPMVRDNLLDRLGSSLPTKNANQNAMLLDLLVYLQSPVAAQQGMALLQSAPSQEEQINYAKALSYLRTGWTPELRETYFKWFLTAANYRGGVGFDLFVKDIRETAIANLTEAEKEALKPILDQVATPATQPVAAPARPFVKEWKLEELASILQNDLHQRDFEKGRQMFGAANCFGCHRFNGEGGALGPDLTGLAGRFDVRAILESILEPSKVISDQYAAVQILTIDGKVVIGRIVNLHGEALRINTNMLDPNAVETVEQRKIEEMIPAKTSMMPQGLLNTLNHDEVLDLMAFLLSRGDRNNPMFKVTAQR</sequence>
<name>A0A1I3L9K5_9PLAN</name>
<keyword evidence="6" id="KW-0732">Signal</keyword>
<protein>
    <submittedName>
        <fullName evidence="8">Putative heme-binding domain-containing protein</fullName>
    </submittedName>
</protein>
<evidence type="ECO:0000259" key="7">
    <source>
        <dbReference type="PROSITE" id="PS51007"/>
    </source>
</evidence>
<dbReference type="InterPro" id="IPR013427">
    <property type="entry name" value="Haem-bd_dom_put"/>
</dbReference>
<dbReference type="Gene3D" id="2.60.120.560">
    <property type="entry name" value="Exo-inulinase, domain 1"/>
    <property type="match status" value="1"/>
</dbReference>
<dbReference type="GO" id="GO:0016787">
    <property type="term" value="F:hydrolase activity"/>
    <property type="evidence" value="ECO:0007669"/>
    <property type="project" value="InterPro"/>
</dbReference>
<dbReference type="Gene3D" id="2.120.10.30">
    <property type="entry name" value="TolB, C-terminal domain"/>
    <property type="match status" value="1"/>
</dbReference>
<evidence type="ECO:0000256" key="4">
    <source>
        <dbReference type="PROSITE-ProRule" id="PRU00433"/>
    </source>
</evidence>
<evidence type="ECO:0000313" key="9">
    <source>
        <dbReference type="Proteomes" id="UP000199518"/>
    </source>
</evidence>
<dbReference type="InterPro" id="IPR011041">
    <property type="entry name" value="Quinoprot_gluc/sorb_DH_b-prop"/>
</dbReference>
<organism evidence="8 9">
    <name type="scientific">Planctomicrobium piriforme</name>
    <dbReference type="NCBI Taxonomy" id="1576369"/>
    <lineage>
        <taxon>Bacteria</taxon>
        <taxon>Pseudomonadati</taxon>
        <taxon>Planctomycetota</taxon>
        <taxon>Planctomycetia</taxon>
        <taxon>Planctomycetales</taxon>
        <taxon>Planctomycetaceae</taxon>
        <taxon>Planctomicrobium</taxon>
    </lineage>
</organism>
<dbReference type="SUPFAM" id="SSF46626">
    <property type="entry name" value="Cytochrome c"/>
    <property type="match status" value="1"/>
</dbReference>
<feature type="domain" description="Cytochrome c" evidence="7">
    <location>
        <begin position="1095"/>
        <end position="1233"/>
    </location>
</feature>
<dbReference type="RefSeq" id="WP_245764640.1">
    <property type="nucleotide sequence ID" value="NZ_FOQD01000012.1"/>
</dbReference>
<keyword evidence="2 4" id="KW-0479">Metal-binding</keyword>
<dbReference type="PANTHER" id="PTHR33546:SF1">
    <property type="entry name" value="LARGE, MULTIFUNCTIONAL SECRETED PROTEIN"/>
    <property type="match status" value="1"/>
</dbReference>
<evidence type="ECO:0000256" key="2">
    <source>
        <dbReference type="ARBA" id="ARBA00022723"/>
    </source>
</evidence>
<dbReference type="Gene3D" id="2.60.120.260">
    <property type="entry name" value="Galactose-binding domain-like"/>
    <property type="match status" value="1"/>
</dbReference>
<dbReference type="Pfam" id="PF06439">
    <property type="entry name" value="3keto-disac_hyd"/>
    <property type="match status" value="1"/>
</dbReference>
<evidence type="ECO:0000256" key="6">
    <source>
        <dbReference type="SAM" id="SignalP"/>
    </source>
</evidence>
<dbReference type="SUPFAM" id="SSF50952">
    <property type="entry name" value="Soluble quinoprotein glucose dehydrogenase"/>
    <property type="match status" value="1"/>
</dbReference>
<evidence type="ECO:0000256" key="1">
    <source>
        <dbReference type="ARBA" id="ARBA00022617"/>
    </source>
</evidence>
<reference evidence="9" key="1">
    <citation type="submission" date="2016-10" db="EMBL/GenBank/DDBJ databases">
        <authorList>
            <person name="Varghese N."/>
            <person name="Submissions S."/>
        </authorList>
    </citation>
    <scope>NUCLEOTIDE SEQUENCE [LARGE SCALE GENOMIC DNA]</scope>
    <source>
        <strain evidence="9">DSM 26348</strain>
    </source>
</reference>
<evidence type="ECO:0000256" key="5">
    <source>
        <dbReference type="SAM" id="MobiDB-lite"/>
    </source>
</evidence>
<accession>A0A1I3L9K5</accession>